<dbReference type="OrthoDB" id="3211555at2"/>
<reference evidence="6" key="1">
    <citation type="submission" date="2018-12" db="EMBL/GenBank/DDBJ databases">
        <title>Complete genome sequence of Paenibacillus sp. MBLB1234.</title>
        <authorList>
            <person name="Nam Y.-D."/>
            <person name="Kang J."/>
            <person name="Chung W.-H."/>
            <person name="Park Y.S."/>
        </authorList>
    </citation>
    <scope>NUCLEOTIDE SEQUENCE [LARGE SCALE GENOMIC DNA]</scope>
    <source>
        <strain evidence="6">MBLB1234</strain>
    </source>
</reference>
<dbReference type="InterPro" id="IPR013249">
    <property type="entry name" value="RNA_pol_sigma70_r4_t2"/>
</dbReference>
<evidence type="ECO:0000259" key="3">
    <source>
        <dbReference type="Pfam" id="PF04542"/>
    </source>
</evidence>
<dbReference type="GO" id="GO:0016987">
    <property type="term" value="F:sigma factor activity"/>
    <property type="evidence" value="ECO:0007669"/>
    <property type="project" value="InterPro"/>
</dbReference>
<comment type="subunit">
    <text evidence="1">Interacts transiently with the RNA polymerase catalytic core formed by RpoA, RpoB, RpoC and RpoZ (2 alpha, 1 beta, 1 beta' and 1 omega subunit) to form the RNA polymerase holoenzyme that can initiate transcription.</text>
</comment>
<dbReference type="SUPFAM" id="SSF88659">
    <property type="entry name" value="Sigma3 and sigma4 domains of RNA polymerase sigma factors"/>
    <property type="match status" value="1"/>
</dbReference>
<dbReference type="AlphaFoldDB" id="A0A3S9V6L0"/>
<dbReference type="Gene3D" id="3.10.450.50">
    <property type="match status" value="1"/>
</dbReference>
<accession>A0A3S9V6L0</accession>
<dbReference type="RefSeq" id="WP_127004366.1">
    <property type="nucleotide sequence ID" value="NZ_CP034346.1"/>
</dbReference>
<gene>
    <name evidence="5" type="ORF">EI981_05000</name>
</gene>
<dbReference type="InterPro" id="IPR013324">
    <property type="entry name" value="RNA_pol_sigma_r3/r4-like"/>
</dbReference>
<dbReference type="InterPro" id="IPR013325">
    <property type="entry name" value="RNA_pol_sigma_r2"/>
</dbReference>
<dbReference type="GO" id="GO:0003677">
    <property type="term" value="F:DNA binding"/>
    <property type="evidence" value="ECO:0007669"/>
    <property type="project" value="InterPro"/>
</dbReference>
<evidence type="ECO:0000313" key="5">
    <source>
        <dbReference type="EMBL" id="AZS18139.1"/>
    </source>
</evidence>
<dbReference type="Pfam" id="PF08281">
    <property type="entry name" value="Sigma70_r4_2"/>
    <property type="match status" value="1"/>
</dbReference>
<proteinExistence type="predicted"/>
<dbReference type="KEGG" id="plut:EI981_05000"/>
<dbReference type="SUPFAM" id="SSF88946">
    <property type="entry name" value="Sigma2 domain of RNA polymerase sigma factors"/>
    <property type="match status" value="1"/>
</dbReference>
<evidence type="ECO:0000259" key="4">
    <source>
        <dbReference type="Pfam" id="PF08281"/>
    </source>
</evidence>
<dbReference type="InterPro" id="IPR052704">
    <property type="entry name" value="ECF_Sigma-70_Domain"/>
</dbReference>
<feature type="domain" description="RNA polymerase sigma-70 region 2" evidence="3">
    <location>
        <begin position="4"/>
        <end position="69"/>
    </location>
</feature>
<feature type="compositionally biased region" description="Basic and acidic residues" evidence="2">
    <location>
        <begin position="240"/>
        <end position="254"/>
    </location>
</feature>
<dbReference type="InterPro" id="IPR014284">
    <property type="entry name" value="RNA_pol_sigma-70_dom"/>
</dbReference>
<dbReference type="Gene3D" id="1.10.1740.10">
    <property type="match status" value="1"/>
</dbReference>
<protein>
    <submittedName>
        <fullName evidence="5">Sigma-70 family RNA polymerase sigma factor</fullName>
    </submittedName>
</protein>
<dbReference type="Gene3D" id="1.10.10.10">
    <property type="entry name" value="Winged helix-like DNA-binding domain superfamily/Winged helix DNA-binding domain"/>
    <property type="match status" value="1"/>
</dbReference>
<dbReference type="Proteomes" id="UP000270678">
    <property type="component" value="Chromosome"/>
</dbReference>
<dbReference type="InterPro" id="IPR032710">
    <property type="entry name" value="NTF2-like_dom_sf"/>
</dbReference>
<evidence type="ECO:0000313" key="6">
    <source>
        <dbReference type="Proteomes" id="UP000270678"/>
    </source>
</evidence>
<feature type="region of interest" description="Disordered" evidence="2">
    <location>
        <begin position="233"/>
        <end position="254"/>
    </location>
</feature>
<dbReference type="Pfam" id="PF04542">
    <property type="entry name" value="Sigma70_r2"/>
    <property type="match status" value="1"/>
</dbReference>
<keyword evidence="6" id="KW-1185">Reference proteome</keyword>
<sequence>MKELYTEYKGLLFTLAYQLTGSASDAEDAVQDVFLKVHDIDLQRLAEPKAYLCKMVTNRCLDVLKSARKRREQYFGPWLPEPIPTSGDELFESVVRGELLSYAMLVLLERLSPVERTVFVLREALGFEYADIAEVIGKSEANCRKLISRARSKLGIGDSQDVRHEAIKEEWIGRFLAALQKGDMDAVISMLAEDAVVISDGGGKALTAVNPIRSRELVARFLIGLIRKFEPSTEADGGTDTERREGAEGTKGTGKLEKAVELDAALQLELREINGQTGLVARTGGSNIIDTAALIHIEGNSISSIYFIRNPEKLQYLQR</sequence>
<dbReference type="NCBIfam" id="TIGR02937">
    <property type="entry name" value="sigma70-ECF"/>
    <property type="match status" value="1"/>
</dbReference>
<dbReference type="PANTHER" id="PTHR30173">
    <property type="entry name" value="SIGMA 19 FACTOR"/>
    <property type="match status" value="1"/>
</dbReference>
<dbReference type="NCBIfam" id="NF007214">
    <property type="entry name" value="PRK09636.1"/>
    <property type="match status" value="1"/>
</dbReference>
<evidence type="ECO:0000256" key="2">
    <source>
        <dbReference type="SAM" id="MobiDB-lite"/>
    </source>
</evidence>
<feature type="domain" description="RNA polymerase sigma factor 70 region 4 type 2" evidence="4">
    <location>
        <begin position="104"/>
        <end position="154"/>
    </location>
</feature>
<dbReference type="SUPFAM" id="SSF54427">
    <property type="entry name" value="NTF2-like"/>
    <property type="match status" value="1"/>
</dbReference>
<organism evidence="5 6">
    <name type="scientific">Paenibacillus lutimineralis</name>
    <dbReference type="NCBI Taxonomy" id="2707005"/>
    <lineage>
        <taxon>Bacteria</taxon>
        <taxon>Bacillati</taxon>
        <taxon>Bacillota</taxon>
        <taxon>Bacilli</taxon>
        <taxon>Bacillales</taxon>
        <taxon>Paenibacillaceae</taxon>
        <taxon>Paenibacillus</taxon>
    </lineage>
</organism>
<dbReference type="EMBL" id="CP034346">
    <property type="protein sequence ID" value="AZS18139.1"/>
    <property type="molecule type" value="Genomic_DNA"/>
</dbReference>
<evidence type="ECO:0000256" key="1">
    <source>
        <dbReference type="ARBA" id="ARBA00011344"/>
    </source>
</evidence>
<dbReference type="InterPro" id="IPR007627">
    <property type="entry name" value="RNA_pol_sigma70_r2"/>
</dbReference>
<dbReference type="GO" id="GO:0006352">
    <property type="term" value="P:DNA-templated transcription initiation"/>
    <property type="evidence" value="ECO:0007669"/>
    <property type="project" value="InterPro"/>
</dbReference>
<dbReference type="InterPro" id="IPR036388">
    <property type="entry name" value="WH-like_DNA-bd_sf"/>
</dbReference>
<dbReference type="PANTHER" id="PTHR30173:SF36">
    <property type="entry name" value="ECF RNA POLYMERASE SIGMA FACTOR SIGJ"/>
    <property type="match status" value="1"/>
</dbReference>
<name>A0A3S9V6L0_9BACL</name>